<evidence type="ECO:0000256" key="1">
    <source>
        <dbReference type="SAM" id="MobiDB-lite"/>
    </source>
</evidence>
<organism evidence="2 3">
    <name type="scientific">Cladophialophora chaetospira</name>
    <dbReference type="NCBI Taxonomy" id="386627"/>
    <lineage>
        <taxon>Eukaryota</taxon>
        <taxon>Fungi</taxon>
        <taxon>Dikarya</taxon>
        <taxon>Ascomycota</taxon>
        <taxon>Pezizomycotina</taxon>
        <taxon>Eurotiomycetes</taxon>
        <taxon>Chaetothyriomycetidae</taxon>
        <taxon>Chaetothyriales</taxon>
        <taxon>Herpotrichiellaceae</taxon>
        <taxon>Cladophialophora</taxon>
    </lineage>
</organism>
<reference evidence="2" key="1">
    <citation type="submission" date="2022-10" db="EMBL/GenBank/DDBJ databases">
        <title>Culturing micro-colonial fungi from biological soil crusts in the Mojave desert and describing Neophaeococcomyces mojavensis, and introducing the new genera and species Taxawa tesnikishii.</title>
        <authorList>
            <person name="Kurbessoian T."/>
            <person name="Stajich J.E."/>
        </authorList>
    </citation>
    <scope>NUCLEOTIDE SEQUENCE</scope>
    <source>
        <strain evidence="2">TK_41</strain>
    </source>
</reference>
<name>A0AA39CHR8_9EURO</name>
<keyword evidence="3" id="KW-1185">Reference proteome</keyword>
<proteinExistence type="predicted"/>
<evidence type="ECO:0000313" key="3">
    <source>
        <dbReference type="Proteomes" id="UP001172673"/>
    </source>
</evidence>
<feature type="region of interest" description="Disordered" evidence="1">
    <location>
        <begin position="152"/>
        <end position="174"/>
    </location>
</feature>
<dbReference type="Proteomes" id="UP001172673">
    <property type="component" value="Unassembled WGS sequence"/>
</dbReference>
<dbReference type="AlphaFoldDB" id="A0AA39CHR8"/>
<accession>A0AA39CHR8</accession>
<sequence>MAPANVKIRNASNDGILEIIQSSNGMSYNAGPFFFLVNVVVKTGDVMKRAASRGRILTFEKGPQIILTRKPVAPGKNEDGKSQMSVMTTLGYFTDVEDPASIPGTASNPPRDVSLLVSTSTAPEPPLRTHTTSDEPTMILSRPEIPEIKDITPTAGQAQPPTQPPSYPRENGGRWVDAKDLCVGDRVELDELDALDPKGRWTLQTAVRYGVTLR</sequence>
<evidence type="ECO:0000313" key="2">
    <source>
        <dbReference type="EMBL" id="KAJ9608548.1"/>
    </source>
</evidence>
<protein>
    <submittedName>
        <fullName evidence="2">Uncharacterized protein</fullName>
    </submittedName>
</protein>
<dbReference type="EMBL" id="JAPDRK010000010">
    <property type="protein sequence ID" value="KAJ9608548.1"/>
    <property type="molecule type" value="Genomic_DNA"/>
</dbReference>
<comment type="caution">
    <text evidence="2">The sequence shown here is derived from an EMBL/GenBank/DDBJ whole genome shotgun (WGS) entry which is preliminary data.</text>
</comment>
<gene>
    <name evidence="2" type="ORF">H2200_007536</name>
</gene>